<organism evidence="5 6">
    <name type="scientific">Streptomyces himalayensis subsp. aureolus</name>
    <dbReference type="NCBI Taxonomy" id="2758039"/>
    <lineage>
        <taxon>Bacteria</taxon>
        <taxon>Bacillati</taxon>
        <taxon>Actinomycetota</taxon>
        <taxon>Actinomycetes</taxon>
        <taxon>Kitasatosporales</taxon>
        <taxon>Streptomycetaceae</taxon>
        <taxon>Streptomyces</taxon>
        <taxon>Streptomyces himalayensis</taxon>
    </lineage>
</organism>
<dbReference type="PANTHER" id="PTHR30154:SF34">
    <property type="entry name" value="TRANSCRIPTIONAL REGULATOR AZLB"/>
    <property type="match status" value="1"/>
</dbReference>
<dbReference type="PRINTS" id="PR00033">
    <property type="entry name" value="HTHASNC"/>
</dbReference>
<keyword evidence="3" id="KW-0804">Transcription</keyword>
<evidence type="ECO:0000313" key="5">
    <source>
        <dbReference type="EMBL" id="MBA4865808.1"/>
    </source>
</evidence>
<feature type="domain" description="HTH asnC-type" evidence="4">
    <location>
        <begin position="6"/>
        <end position="66"/>
    </location>
</feature>
<dbReference type="Proteomes" id="UP000586976">
    <property type="component" value="Unassembled WGS sequence"/>
</dbReference>
<protein>
    <submittedName>
        <fullName evidence="5">Lrp/AsnC family transcriptional regulator</fullName>
    </submittedName>
</protein>
<dbReference type="GO" id="GO:0043200">
    <property type="term" value="P:response to amino acid"/>
    <property type="evidence" value="ECO:0007669"/>
    <property type="project" value="TreeGrafter"/>
</dbReference>
<dbReference type="SUPFAM" id="SSF46785">
    <property type="entry name" value="Winged helix' DNA-binding domain"/>
    <property type="match status" value="2"/>
</dbReference>
<dbReference type="InterPro" id="IPR019885">
    <property type="entry name" value="Tscrpt_reg_HTH_AsnC-type_CS"/>
</dbReference>
<keyword evidence="6" id="KW-1185">Reference proteome</keyword>
<comment type="caution">
    <text evidence="5">The sequence shown here is derived from an EMBL/GenBank/DDBJ whole genome shotgun (WGS) entry which is preliminary data.</text>
</comment>
<reference evidence="5 6" key="1">
    <citation type="submission" date="2020-07" db="EMBL/GenBank/DDBJ databases">
        <title>Streptomyces isolated from Indian soil.</title>
        <authorList>
            <person name="Mandal S."/>
            <person name="Maiti P.K."/>
        </authorList>
    </citation>
    <scope>NUCLEOTIDE SEQUENCE [LARGE SCALE GENOMIC DNA]</scope>
    <source>
        <strain evidence="5 6">PSKA54</strain>
    </source>
</reference>
<evidence type="ECO:0000259" key="4">
    <source>
        <dbReference type="PROSITE" id="PS50956"/>
    </source>
</evidence>
<dbReference type="Gene3D" id="3.30.70.920">
    <property type="match status" value="2"/>
</dbReference>
<keyword evidence="1" id="KW-0805">Transcription regulation</keyword>
<sequence>MAQFELDDTDQALLAEVRRDGRATYEALSLALGLSRPAARARLQRLLDAQVLSIAGVVHPSVFGLAAYAHVAVAVDGPVLPVAEQVCAMHDAVYVSAVAGRFPLVAELRSADHDALADAVRRIAALPGVREARTAVYTEILQHAHFPPGPYQPAAIDDTDRALLERLQRDGRTPFAELGAAVGLSTSATRTRVLRLLESGAVHIGALVQPDALGATRVCGFQLTLDGQLADKALAAVRDLREVEYLASSIGRCDAIGTAASPSADGELRFLETLRAVPGVRSVESWAHLRLLKEDYSPAAAVSRRVGDGTSVQG</sequence>
<feature type="domain" description="HTH asnC-type" evidence="4">
    <location>
        <begin position="156"/>
        <end position="216"/>
    </location>
</feature>
<dbReference type="EMBL" id="JACEQY010000047">
    <property type="protein sequence ID" value="MBA4865808.1"/>
    <property type="molecule type" value="Genomic_DNA"/>
</dbReference>
<dbReference type="PROSITE" id="PS00519">
    <property type="entry name" value="HTH_ASNC_1"/>
    <property type="match status" value="1"/>
</dbReference>
<dbReference type="InterPro" id="IPR036390">
    <property type="entry name" value="WH_DNA-bd_sf"/>
</dbReference>
<evidence type="ECO:0000313" key="6">
    <source>
        <dbReference type="Proteomes" id="UP000586976"/>
    </source>
</evidence>
<dbReference type="InterPro" id="IPR019887">
    <property type="entry name" value="Tscrpt_reg_AsnC/Lrp_C"/>
</dbReference>
<dbReference type="Pfam" id="PF13404">
    <property type="entry name" value="HTH_AsnC-type"/>
    <property type="match status" value="2"/>
</dbReference>
<evidence type="ECO:0000256" key="2">
    <source>
        <dbReference type="ARBA" id="ARBA00023125"/>
    </source>
</evidence>
<dbReference type="SUPFAM" id="SSF54909">
    <property type="entry name" value="Dimeric alpha+beta barrel"/>
    <property type="match status" value="2"/>
</dbReference>
<name>A0A7W2D6Y9_9ACTN</name>
<dbReference type="InterPro" id="IPR036388">
    <property type="entry name" value="WH-like_DNA-bd_sf"/>
</dbReference>
<gene>
    <name evidence="5" type="ORF">H1V43_31595</name>
</gene>
<dbReference type="AlphaFoldDB" id="A0A7W2D6Y9"/>
<dbReference type="InterPro" id="IPR011008">
    <property type="entry name" value="Dimeric_a/b-barrel"/>
</dbReference>
<dbReference type="Gene3D" id="1.10.10.10">
    <property type="entry name" value="Winged helix-like DNA-binding domain superfamily/Winged helix DNA-binding domain"/>
    <property type="match status" value="2"/>
</dbReference>
<evidence type="ECO:0000256" key="3">
    <source>
        <dbReference type="ARBA" id="ARBA00023163"/>
    </source>
</evidence>
<dbReference type="InterPro" id="IPR019888">
    <property type="entry name" value="Tscrpt_reg_AsnC-like"/>
</dbReference>
<keyword evidence="2" id="KW-0238">DNA-binding</keyword>
<accession>A0A7W2D6Y9</accession>
<dbReference type="PROSITE" id="PS50956">
    <property type="entry name" value="HTH_ASNC_2"/>
    <property type="match status" value="2"/>
</dbReference>
<proteinExistence type="predicted"/>
<dbReference type="PANTHER" id="PTHR30154">
    <property type="entry name" value="LEUCINE-RESPONSIVE REGULATORY PROTEIN"/>
    <property type="match status" value="1"/>
</dbReference>
<dbReference type="RefSeq" id="WP_181867257.1">
    <property type="nucleotide sequence ID" value="NZ_JACEQY010000047.1"/>
</dbReference>
<dbReference type="Pfam" id="PF01037">
    <property type="entry name" value="AsnC_trans_reg"/>
    <property type="match status" value="1"/>
</dbReference>
<dbReference type="GO" id="GO:0005829">
    <property type="term" value="C:cytosol"/>
    <property type="evidence" value="ECO:0007669"/>
    <property type="project" value="TreeGrafter"/>
</dbReference>
<dbReference type="SMART" id="SM00344">
    <property type="entry name" value="HTH_ASNC"/>
    <property type="match status" value="2"/>
</dbReference>
<dbReference type="GO" id="GO:0043565">
    <property type="term" value="F:sequence-specific DNA binding"/>
    <property type="evidence" value="ECO:0007669"/>
    <property type="project" value="InterPro"/>
</dbReference>
<dbReference type="InterPro" id="IPR000485">
    <property type="entry name" value="AsnC-type_HTH_dom"/>
</dbReference>
<evidence type="ECO:0000256" key="1">
    <source>
        <dbReference type="ARBA" id="ARBA00023015"/>
    </source>
</evidence>